<name>A0ACB1KG21_RANTA</name>
<organism evidence="1 2">
    <name type="scientific">Rangifer tarandus platyrhynchus</name>
    <name type="common">Svalbard reindeer</name>
    <dbReference type="NCBI Taxonomy" id="3082113"/>
    <lineage>
        <taxon>Eukaryota</taxon>
        <taxon>Metazoa</taxon>
        <taxon>Chordata</taxon>
        <taxon>Craniata</taxon>
        <taxon>Vertebrata</taxon>
        <taxon>Euteleostomi</taxon>
        <taxon>Mammalia</taxon>
        <taxon>Eutheria</taxon>
        <taxon>Laurasiatheria</taxon>
        <taxon>Artiodactyla</taxon>
        <taxon>Ruminantia</taxon>
        <taxon>Pecora</taxon>
        <taxon>Cervidae</taxon>
        <taxon>Odocoileinae</taxon>
        <taxon>Rangifer</taxon>
    </lineage>
</organism>
<comment type="caution">
    <text evidence="1">The sequence shown here is derived from an EMBL/GenBank/DDBJ whole genome shotgun (WGS) entry which is preliminary data.</text>
</comment>
<feature type="non-terminal residue" evidence="1">
    <location>
        <position position="65"/>
    </location>
</feature>
<gene>
    <name evidence="1" type="ORF">MRATA1EN22A_LOCUS29516</name>
</gene>
<dbReference type="EMBL" id="CATOBB020000690">
    <property type="protein sequence ID" value="CAM9181294.1"/>
    <property type="molecule type" value="Genomic_DNA"/>
</dbReference>
<accession>A0ACB1KG21</accession>
<reference evidence="1" key="1">
    <citation type="submission" date="2025-03" db="EMBL/GenBank/DDBJ databases">
        <authorList>
            <consortium name="ELIXIR-Norway"/>
            <consortium name="Elixir Norway"/>
        </authorList>
    </citation>
    <scope>NUCLEOTIDE SEQUENCE</scope>
</reference>
<dbReference type="Proteomes" id="UP001162501">
    <property type="component" value="Unassembled WGS sequence"/>
</dbReference>
<proteinExistence type="predicted"/>
<sequence length="65" mass="7039">SSPEETVAAHAMQTPALYYGCPHCTVGLVSAAWREVLEQRLAVSPAQIQALLWDRDKFDLGVIAG</sequence>
<feature type="non-terminal residue" evidence="1">
    <location>
        <position position="1"/>
    </location>
</feature>
<evidence type="ECO:0000313" key="1">
    <source>
        <dbReference type="EMBL" id="CAM9181294.1"/>
    </source>
</evidence>
<evidence type="ECO:0000313" key="2">
    <source>
        <dbReference type="Proteomes" id="UP001162501"/>
    </source>
</evidence>
<protein>
    <submittedName>
        <fullName evidence="1">Uncharacterized protein</fullName>
    </submittedName>
</protein>